<evidence type="ECO:0000256" key="1">
    <source>
        <dbReference type="SAM" id="MobiDB-lite"/>
    </source>
</evidence>
<organism evidence="2 3">
    <name type="scientific">Alectoria fallacina</name>
    <dbReference type="NCBI Taxonomy" id="1903189"/>
    <lineage>
        <taxon>Eukaryota</taxon>
        <taxon>Fungi</taxon>
        <taxon>Dikarya</taxon>
        <taxon>Ascomycota</taxon>
        <taxon>Pezizomycotina</taxon>
        <taxon>Lecanoromycetes</taxon>
        <taxon>OSLEUM clade</taxon>
        <taxon>Lecanoromycetidae</taxon>
        <taxon>Lecanorales</taxon>
        <taxon>Lecanorineae</taxon>
        <taxon>Parmeliaceae</taxon>
        <taxon>Alectoria</taxon>
    </lineage>
</organism>
<keyword evidence="3" id="KW-1185">Reference proteome</keyword>
<protein>
    <submittedName>
        <fullName evidence="2">Uncharacterized protein</fullName>
    </submittedName>
</protein>
<evidence type="ECO:0000313" key="2">
    <source>
        <dbReference type="EMBL" id="CAF9904073.1"/>
    </source>
</evidence>
<reference evidence="2" key="1">
    <citation type="submission" date="2021-03" db="EMBL/GenBank/DDBJ databases">
        <authorList>
            <person name="Tagirdzhanova G."/>
        </authorList>
    </citation>
    <scope>NUCLEOTIDE SEQUENCE</scope>
</reference>
<accession>A0A8H3I4A0</accession>
<dbReference type="OrthoDB" id="5403650at2759"/>
<proteinExistence type="predicted"/>
<comment type="caution">
    <text evidence="2">The sequence shown here is derived from an EMBL/GenBank/DDBJ whole genome shotgun (WGS) entry which is preliminary data.</text>
</comment>
<name>A0A8H3I4A0_9LECA</name>
<dbReference type="Proteomes" id="UP000664203">
    <property type="component" value="Unassembled WGS sequence"/>
</dbReference>
<feature type="region of interest" description="Disordered" evidence="1">
    <location>
        <begin position="190"/>
        <end position="210"/>
    </location>
</feature>
<evidence type="ECO:0000313" key="3">
    <source>
        <dbReference type="Proteomes" id="UP000664203"/>
    </source>
</evidence>
<dbReference type="EMBL" id="CAJPDR010000003">
    <property type="protein sequence ID" value="CAF9904073.1"/>
    <property type="molecule type" value="Genomic_DNA"/>
</dbReference>
<gene>
    <name evidence="2" type="ORF">ALECFALPRED_004831</name>
</gene>
<dbReference type="AlphaFoldDB" id="A0A8H3I4A0"/>
<sequence>MARDIRQLRAFISHIEQRGDMTDHGFFSVEKRDLKQRLDQVNAQLDLAKQSRTRIGLDQELSNEPIAKCLYPEGVKTNDGDVWNGYKAWCQDHNGSLHVEAIKSTIGGVKWLTGEVIELSLYQQPSKLFVTPLKPVPENHRDDEVRVDDIALLLGQYVAIGERDEDSSRPTAAFSMINYLRIVSMEEENQSRGGKNRIPESNAKVECRFN</sequence>